<feature type="compositionally biased region" description="Gly residues" evidence="1">
    <location>
        <begin position="128"/>
        <end position="142"/>
    </location>
</feature>
<feature type="region of interest" description="Disordered" evidence="1">
    <location>
        <begin position="55"/>
        <end position="174"/>
    </location>
</feature>
<feature type="compositionally biased region" description="Basic and acidic residues" evidence="1">
    <location>
        <begin position="149"/>
        <end position="158"/>
    </location>
</feature>
<dbReference type="Proteomes" id="UP000321960">
    <property type="component" value="Unassembled WGS sequence"/>
</dbReference>
<dbReference type="Proteomes" id="UP001156856">
    <property type="component" value="Unassembled WGS sequence"/>
</dbReference>
<feature type="compositionally biased region" description="Basic and acidic residues" evidence="1">
    <location>
        <begin position="105"/>
        <end position="116"/>
    </location>
</feature>
<evidence type="ECO:0000313" key="2">
    <source>
        <dbReference type="EMBL" id="GEP02399.1"/>
    </source>
</evidence>
<reference evidence="3" key="4">
    <citation type="submission" date="2023-01" db="EMBL/GenBank/DDBJ databases">
        <title>Draft genome sequence of Methylobacterium oxalidis strain NBRC 107715.</title>
        <authorList>
            <person name="Sun Q."/>
            <person name="Mori K."/>
        </authorList>
    </citation>
    <scope>NUCLEOTIDE SEQUENCE</scope>
    <source>
        <strain evidence="3">NBRC 107715</strain>
    </source>
</reference>
<sequence>MGLLDSVIGGVLGQVLGGGRGGHSGQDSSAGMSPLVKALLMLLMAKGASGGFGDIFGRGGPRHEPDYEPGPEDDRSGGAGPYGRDDRDPSGDIGGFNQGGYDPSGARRDGPPREGDFSDLAGMLDGPGDSGPGPSQGYGRDPGAGPYAHLDREPDDAFGHGGPGGPDLGGLDGLIDRFQRGGLGDVIGSWIGHGQNRPVQPNQLADALGPDTLDTLERQTGMDRSALLSQLAQVLPEVINGLTPQGRVPSGEERRGW</sequence>
<dbReference type="InterPro" id="IPR027405">
    <property type="entry name" value="YidB-like"/>
</dbReference>
<reference evidence="5" key="2">
    <citation type="journal article" date="2019" name="Int. J. Syst. Evol. Microbiol.">
        <title>The Global Catalogue of Microorganisms (GCM) 10K type strain sequencing project: providing services to taxonomists for standard genome sequencing and annotation.</title>
        <authorList>
            <consortium name="The Broad Institute Genomics Platform"/>
            <consortium name="The Broad Institute Genome Sequencing Center for Infectious Disease"/>
            <person name="Wu L."/>
            <person name="Ma J."/>
        </authorList>
    </citation>
    <scope>NUCLEOTIDE SEQUENCE [LARGE SCALE GENOMIC DNA]</scope>
    <source>
        <strain evidence="5">NBRC 107715</strain>
    </source>
</reference>
<keyword evidence="5" id="KW-1185">Reference proteome</keyword>
<evidence type="ECO:0000313" key="4">
    <source>
        <dbReference type="Proteomes" id="UP000321960"/>
    </source>
</evidence>
<feature type="compositionally biased region" description="Gly residues" evidence="1">
    <location>
        <begin position="159"/>
        <end position="172"/>
    </location>
</feature>
<feature type="compositionally biased region" description="Basic and acidic residues" evidence="1">
    <location>
        <begin position="61"/>
        <end position="76"/>
    </location>
</feature>
<reference evidence="3" key="1">
    <citation type="journal article" date="2014" name="Int. J. Syst. Evol. Microbiol.">
        <title>Complete genome of a new Firmicutes species belonging to the dominant human colonic microbiota ('Ruminococcus bicirculans') reveals two chromosomes and a selective capacity to utilize plant glucans.</title>
        <authorList>
            <consortium name="NISC Comparative Sequencing Program"/>
            <person name="Wegmann U."/>
            <person name="Louis P."/>
            <person name="Goesmann A."/>
            <person name="Henrissat B."/>
            <person name="Duncan S.H."/>
            <person name="Flint H.J."/>
        </authorList>
    </citation>
    <scope>NUCLEOTIDE SEQUENCE</scope>
    <source>
        <strain evidence="3">NBRC 107715</strain>
    </source>
</reference>
<evidence type="ECO:0000313" key="3">
    <source>
        <dbReference type="EMBL" id="GLS67778.1"/>
    </source>
</evidence>
<proteinExistence type="predicted"/>
<gene>
    <name evidence="3" type="ORF">GCM10007888_61630</name>
    <name evidence="2" type="ORF">MOX02_04370</name>
</gene>
<evidence type="ECO:0000313" key="5">
    <source>
        <dbReference type="Proteomes" id="UP001156856"/>
    </source>
</evidence>
<evidence type="ECO:0008006" key="6">
    <source>
        <dbReference type="Google" id="ProtNLM"/>
    </source>
</evidence>
<dbReference type="SUPFAM" id="SSF140804">
    <property type="entry name" value="YidB-like"/>
    <property type="match status" value="1"/>
</dbReference>
<reference evidence="2 4" key="3">
    <citation type="submission" date="2019-07" db="EMBL/GenBank/DDBJ databases">
        <title>Whole genome shotgun sequence of Methylobacterium oxalidis NBRC 107715.</title>
        <authorList>
            <person name="Hosoyama A."/>
            <person name="Uohara A."/>
            <person name="Ohji S."/>
            <person name="Ichikawa N."/>
        </authorList>
    </citation>
    <scope>NUCLEOTIDE SEQUENCE [LARGE SCALE GENOMIC DNA]</scope>
    <source>
        <strain evidence="2 4">NBRC 107715</strain>
    </source>
</reference>
<dbReference type="Gene3D" id="1.10.10.690">
    <property type="entry name" value="YidB-like"/>
    <property type="match status" value="1"/>
</dbReference>
<organism evidence="2 4">
    <name type="scientific">Methylobacterium oxalidis</name>
    <dbReference type="NCBI Taxonomy" id="944322"/>
    <lineage>
        <taxon>Bacteria</taxon>
        <taxon>Pseudomonadati</taxon>
        <taxon>Pseudomonadota</taxon>
        <taxon>Alphaproteobacteria</taxon>
        <taxon>Hyphomicrobiales</taxon>
        <taxon>Methylobacteriaceae</taxon>
        <taxon>Methylobacterium</taxon>
    </lineage>
</organism>
<dbReference type="AlphaFoldDB" id="A0A512IXS2"/>
<protein>
    <recommendedName>
        <fullName evidence="6">DUF937 domain-containing protein</fullName>
    </recommendedName>
</protein>
<dbReference type="InterPro" id="IPR045372">
    <property type="entry name" value="YidB"/>
</dbReference>
<dbReference type="Pfam" id="PF20159">
    <property type="entry name" value="YidB"/>
    <property type="match status" value="1"/>
</dbReference>
<comment type="caution">
    <text evidence="2">The sequence shown here is derived from an EMBL/GenBank/DDBJ whole genome shotgun (WGS) entry which is preliminary data.</text>
</comment>
<name>A0A512IXS2_9HYPH</name>
<evidence type="ECO:0000256" key="1">
    <source>
        <dbReference type="SAM" id="MobiDB-lite"/>
    </source>
</evidence>
<dbReference type="EMBL" id="BSPK01000117">
    <property type="protein sequence ID" value="GLS67778.1"/>
    <property type="molecule type" value="Genomic_DNA"/>
</dbReference>
<dbReference type="RefSeq" id="WP_147024077.1">
    <property type="nucleotide sequence ID" value="NZ_BJZU01000004.1"/>
</dbReference>
<accession>A0A512IXS2</accession>
<dbReference type="OrthoDB" id="4235777at2"/>
<dbReference type="EMBL" id="BJZU01000004">
    <property type="protein sequence ID" value="GEP02399.1"/>
    <property type="molecule type" value="Genomic_DNA"/>
</dbReference>